<protein>
    <recommendedName>
        <fullName evidence="1">F-box/LRR-repeat protein 15/At3g58940/PEG3-like LRR domain-containing protein</fullName>
    </recommendedName>
</protein>
<dbReference type="InterPro" id="IPR055411">
    <property type="entry name" value="LRR_FXL15/At3g58940/PEG3-like"/>
</dbReference>
<name>A0AA38C517_TAXCH</name>
<organism evidence="2 3">
    <name type="scientific">Taxus chinensis</name>
    <name type="common">Chinese yew</name>
    <name type="synonym">Taxus wallichiana var. chinensis</name>
    <dbReference type="NCBI Taxonomy" id="29808"/>
    <lineage>
        <taxon>Eukaryota</taxon>
        <taxon>Viridiplantae</taxon>
        <taxon>Streptophyta</taxon>
        <taxon>Embryophyta</taxon>
        <taxon>Tracheophyta</taxon>
        <taxon>Spermatophyta</taxon>
        <taxon>Pinopsida</taxon>
        <taxon>Pinidae</taxon>
        <taxon>Conifers II</taxon>
        <taxon>Cupressales</taxon>
        <taxon>Taxaceae</taxon>
        <taxon>Taxus</taxon>
    </lineage>
</organism>
<gene>
    <name evidence="2" type="ORF">KI387_034464</name>
</gene>
<evidence type="ECO:0000313" key="3">
    <source>
        <dbReference type="Proteomes" id="UP000824469"/>
    </source>
</evidence>
<dbReference type="AlphaFoldDB" id="A0AA38C517"/>
<dbReference type="Gene3D" id="3.80.10.10">
    <property type="entry name" value="Ribonuclease Inhibitor"/>
    <property type="match status" value="1"/>
</dbReference>
<sequence length="248" mass="28168">FRFHLPKSIHVEAMDIRNCIHHSTRKGVKQMVLEVETPHHMERKMNLPSNFFNCITLVDLQLAGFIIPQIPSSSVSFLFIRTCCLCDIGNLTDYNLQRLVELCPFLQELALIECRELVHLRIRAPNLSYMILVSCSRVESLTADCPQLLQLQIRDRSSVAKLQLNSLSLHEIELRDCYKLSSSHLNSCVFLKGGGSLEGLSIKEHSNVRSLKKLSLKRCSSAHSGLPCSTLFGIFPDLEELRVSSWMM</sequence>
<proteinExistence type="predicted"/>
<evidence type="ECO:0000313" key="2">
    <source>
        <dbReference type="EMBL" id="KAH9290347.1"/>
    </source>
</evidence>
<dbReference type="Proteomes" id="UP000824469">
    <property type="component" value="Unassembled WGS sequence"/>
</dbReference>
<dbReference type="InterPro" id="IPR032675">
    <property type="entry name" value="LRR_dom_sf"/>
</dbReference>
<accession>A0AA38C517</accession>
<feature type="domain" description="F-box/LRR-repeat protein 15/At3g58940/PEG3-like LRR" evidence="1">
    <location>
        <begin position="19"/>
        <end position="243"/>
    </location>
</feature>
<dbReference type="PANTHER" id="PTHR34145:SF65">
    <property type="entry name" value="FBD DOMAIN-CONTAINING PROTEIN"/>
    <property type="match status" value="1"/>
</dbReference>
<dbReference type="Pfam" id="PF24758">
    <property type="entry name" value="LRR_At5g56370"/>
    <property type="match status" value="1"/>
</dbReference>
<comment type="caution">
    <text evidence="2">The sequence shown here is derived from an EMBL/GenBank/DDBJ whole genome shotgun (WGS) entry which is preliminary data.</text>
</comment>
<dbReference type="PANTHER" id="PTHR34145">
    <property type="entry name" value="OS02G0105600 PROTEIN"/>
    <property type="match status" value="1"/>
</dbReference>
<dbReference type="SUPFAM" id="SSF52047">
    <property type="entry name" value="RNI-like"/>
    <property type="match status" value="1"/>
</dbReference>
<keyword evidence="3" id="KW-1185">Reference proteome</keyword>
<evidence type="ECO:0000259" key="1">
    <source>
        <dbReference type="Pfam" id="PF24758"/>
    </source>
</evidence>
<dbReference type="EMBL" id="JAHRHJ020003813">
    <property type="protein sequence ID" value="KAH9290347.1"/>
    <property type="molecule type" value="Genomic_DNA"/>
</dbReference>
<dbReference type="InterPro" id="IPR053772">
    <property type="entry name" value="At1g61320/At1g61330-like"/>
</dbReference>
<reference evidence="2 3" key="1">
    <citation type="journal article" date="2021" name="Nat. Plants">
        <title>The Taxus genome provides insights into paclitaxel biosynthesis.</title>
        <authorList>
            <person name="Xiong X."/>
            <person name="Gou J."/>
            <person name="Liao Q."/>
            <person name="Li Y."/>
            <person name="Zhou Q."/>
            <person name="Bi G."/>
            <person name="Li C."/>
            <person name="Du R."/>
            <person name="Wang X."/>
            <person name="Sun T."/>
            <person name="Guo L."/>
            <person name="Liang H."/>
            <person name="Lu P."/>
            <person name="Wu Y."/>
            <person name="Zhang Z."/>
            <person name="Ro D.K."/>
            <person name="Shang Y."/>
            <person name="Huang S."/>
            <person name="Yan J."/>
        </authorList>
    </citation>
    <scope>NUCLEOTIDE SEQUENCE [LARGE SCALE GENOMIC DNA]</scope>
    <source>
        <strain evidence="2">Ta-2019</strain>
    </source>
</reference>
<dbReference type="OMA" id="GIHNERE"/>
<feature type="non-terminal residue" evidence="2">
    <location>
        <position position="248"/>
    </location>
</feature>
<feature type="non-terminal residue" evidence="2">
    <location>
        <position position="1"/>
    </location>
</feature>